<comment type="caution">
    <text evidence="2">The sequence shown here is derived from an EMBL/GenBank/DDBJ whole genome shotgun (WGS) entry which is preliminary data.</text>
</comment>
<dbReference type="AlphaFoldDB" id="A0A917Y024"/>
<dbReference type="RefSeq" id="WP_189185945.1">
    <property type="nucleotide sequence ID" value="NZ_BMMM01000003.1"/>
</dbReference>
<name>A0A917Y024_9ACTN</name>
<gene>
    <name evidence="2" type="ORF">GCM10011579_024530</name>
</gene>
<dbReference type="EMBL" id="BMMM01000003">
    <property type="protein sequence ID" value="GGN59911.1"/>
    <property type="molecule type" value="Genomic_DNA"/>
</dbReference>
<reference evidence="2 3" key="1">
    <citation type="journal article" date="2014" name="Int. J. Syst. Evol. Microbiol.">
        <title>Complete genome sequence of Corynebacterium casei LMG S-19264T (=DSM 44701T), isolated from a smear-ripened cheese.</title>
        <authorList>
            <consortium name="US DOE Joint Genome Institute (JGI-PGF)"/>
            <person name="Walter F."/>
            <person name="Albersmeier A."/>
            <person name="Kalinowski J."/>
            <person name="Ruckert C."/>
        </authorList>
    </citation>
    <scope>NUCLEOTIDE SEQUENCE [LARGE SCALE GENOMIC DNA]</scope>
    <source>
        <strain evidence="2 3">CGMCC 4.7111</strain>
    </source>
</reference>
<keyword evidence="3" id="KW-1185">Reference proteome</keyword>
<sequence length="96" mass="10175">MEKLMRRMATASVSAVFVAGTLLATGGSAAAATVPDSGLIPARVVVTADTTTISLDGGQAAKHRLDPWVQDQLLAFSPWIRDQLALLAHYDDLGRR</sequence>
<feature type="chain" id="PRO_5039137660" evidence="1">
    <location>
        <begin position="25"/>
        <end position="96"/>
    </location>
</feature>
<feature type="signal peptide" evidence="1">
    <location>
        <begin position="1"/>
        <end position="24"/>
    </location>
</feature>
<protein>
    <submittedName>
        <fullName evidence="2">Uncharacterized protein</fullName>
    </submittedName>
</protein>
<evidence type="ECO:0000313" key="3">
    <source>
        <dbReference type="Proteomes" id="UP000600365"/>
    </source>
</evidence>
<keyword evidence="1" id="KW-0732">Signal</keyword>
<dbReference type="Proteomes" id="UP000600365">
    <property type="component" value="Unassembled WGS sequence"/>
</dbReference>
<evidence type="ECO:0000313" key="2">
    <source>
        <dbReference type="EMBL" id="GGN59911.1"/>
    </source>
</evidence>
<organism evidence="2 3">
    <name type="scientific">Streptomyces albiflavescens</name>
    <dbReference type="NCBI Taxonomy" id="1623582"/>
    <lineage>
        <taxon>Bacteria</taxon>
        <taxon>Bacillati</taxon>
        <taxon>Actinomycetota</taxon>
        <taxon>Actinomycetes</taxon>
        <taxon>Kitasatosporales</taxon>
        <taxon>Streptomycetaceae</taxon>
        <taxon>Streptomyces</taxon>
    </lineage>
</organism>
<accession>A0A917Y024</accession>
<evidence type="ECO:0000256" key="1">
    <source>
        <dbReference type="SAM" id="SignalP"/>
    </source>
</evidence>
<proteinExistence type="predicted"/>